<reference evidence="1" key="1">
    <citation type="submission" date="2014-09" db="EMBL/GenBank/DDBJ databases">
        <authorList>
            <person name="Magalhaes I.L.F."/>
            <person name="Oliveira U."/>
            <person name="Santos F.R."/>
            <person name="Vidigal T.H.D.A."/>
            <person name="Brescovit A.D."/>
            <person name="Santos A.J."/>
        </authorList>
    </citation>
    <scope>NUCLEOTIDE SEQUENCE</scope>
    <source>
        <tissue evidence="1">Shoot tissue taken approximately 20 cm above the soil surface</tissue>
    </source>
</reference>
<sequence>MTWLFKNRGTISPISGISNPNIVSDRR</sequence>
<protein>
    <submittedName>
        <fullName evidence="1">Uncharacterized protein</fullName>
    </submittedName>
</protein>
<proteinExistence type="predicted"/>
<dbReference type="AlphaFoldDB" id="A0A0A8XZB2"/>
<reference evidence="1" key="2">
    <citation type="journal article" date="2015" name="Data Brief">
        <title>Shoot transcriptome of the giant reed, Arundo donax.</title>
        <authorList>
            <person name="Barrero R.A."/>
            <person name="Guerrero F.D."/>
            <person name="Moolhuijzen P."/>
            <person name="Goolsby J.A."/>
            <person name="Tidwell J."/>
            <person name="Bellgard S.E."/>
            <person name="Bellgard M.I."/>
        </authorList>
    </citation>
    <scope>NUCLEOTIDE SEQUENCE</scope>
    <source>
        <tissue evidence="1">Shoot tissue taken approximately 20 cm above the soil surface</tissue>
    </source>
</reference>
<evidence type="ECO:0000313" key="1">
    <source>
        <dbReference type="EMBL" id="JAD19191.1"/>
    </source>
</evidence>
<accession>A0A0A8XZB2</accession>
<name>A0A0A8XZB2_ARUDO</name>
<organism evidence="1">
    <name type="scientific">Arundo donax</name>
    <name type="common">Giant reed</name>
    <name type="synonym">Donax arundinaceus</name>
    <dbReference type="NCBI Taxonomy" id="35708"/>
    <lineage>
        <taxon>Eukaryota</taxon>
        <taxon>Viridiplantae</taxon>
        <taxon>Streptophyta</taxon>
        <taxon>Embryophyta</taxon>
        <taxon>Tracheophyta</taxon>
        <taxon>Spermatophyta</taxon>
        <taxon>Magnoliopsida</taxon>
        <taxon>Liliopsida</taxon>
        <taxon>Poales</taxon>
        <taxon>Poaceae</taxon>
        <taxon>PACMAD clade</taxon>
        <taxon>Arundinoideae</taxon>
        <taxon>Arundineae</taxon>
        <taxon>Arundo</taxon>
    </lineage>
</organism>
<dbReference type="EMBL" id="GBRH01278704">
    <property type="protein sequence ID" value="JAD19191.1"/>
    <property type="molecule type" value="Transcribed_RNA"/>
</dbReference>